<dbReference type="AlphaFoldDB" id="A0A9W9PXE9"/>
<dbReference type="PANTHER" id="PTHR11360:SF315">
    <property type="entry name" value="TRANSPORTER MCH2-RELATED"/>
    <property type="match status" value="1"/>
</dbReference>
<dbReference type="InterPro" id="IPR036259">
    <property type="entry name" value="MFS_trans_sf"/>
</dbReference>
<comment type="similarity">
    <text evidence="2">Belongs to the major facilitator superfamily. Monocarboxylate porter (TC 2.A.1.13) family.</text>
</comment>
<dbReference type="Proteomes" id="UP001147746">
    <property type="component" value="Unassembled WGS sequence"/>
</dbReference>
<evidence type="ECO:0000256" key="2">
    <source>
        <dbReference type="ARBA" id="ARBA00006727"/>
    </source>
</evidence>
<keyword evidence="4" id="KW-1133">Transmembrane helix</keyword>
<feature type="transmembrane region" description="Helical" evidence="4">
    <location>
        <begin position="47"/>
        <end position="70"/>
    </location>
</feature>
<feature type="transmembrane region" description="Helical" evidence="4">
    <location>
        <begin position="378"/>
        <end position="400"/>
    </location>
</feature>
<feature type="transmembrane region" description="Helical" evidence="4">
    <location>
        <begin position="90"/>
        <end position="108"/>
    </location>
</feature>
<comment type="subcellular location">
    <subcellularLocation>
        <location evidence="1">Membrane</location>
        <topology evidence="1">Multi-pass membrane protein</topology>
    </subcellularLocation>
</comment>
<evidence type="ECO:0008006" key="7">
    <source>
        <dbReference type="Google" id="ProtNLM"/>
    </source>
</evidence>
<feature type="transmembrane region" description="Helical" evidence="4">
    <location>
        <begin position="312"/>
        <end position="335"/>
    </location>
</feature>
<reference evidence="5" key="1">
    <citation type="submission" date="2022-12" db="EMBL/GenBank/DDBJ databases">
        <authorList>
            <person name="Petersen C."/>
        </authorList>
    </citation>
    <scope>NUCLEOTIDE SEQUENCE</scope>
    <source>
        <strain evidence="5">IBT 21472</strain>
    </source>
</reference>
<dbReference type="SUPFAM" id="SSF103473">
    <property type="entry name" value="MFS general substrate transporter"/>
    <property type="match status" value="1"/>
</dbReference>
<sequence>MATIEMVPIRPHPGRTESEMQLTARDPEDTSRSDVNAFEDVPPNGGYGWVCTVCSFMIITHTWGVTGAWGVILSHYTSHATFPGASRIEYAFIGGLIISVALLIGPIVSMSQKVLGTRITLLIGTAFEFVGLFGAAYATEIWHLFLTQGMCCGLGIGFLYITTISALPAWFSTRRSLALGLAGSGAGIGGIVYNLASGHAIETVGVQMTYKILAFCALGANLVSSLLMKSRDKPQITRKERTVDCHDLARPEILLMMLWGIATEFGYIALWYSLPSYAVSIGLSAQQGAVAGAILNLGLTIGRPIVGYVSDVFGRITVSTIVTAVCGLLCLAIWIPANSYAVLLLFALTAGSVCGNFWGTITPVVAEVVGLNRLSTTFTLICLVLVIPTTFAEPIALGLVKGSSYLHTQVFVGCMFFLASFGLWMLRSLKLYEVEKKAADERQELTNYGASTFPGFVHWIGLRKMFIYARV</sequence>
<proteinExistence type="inferred from homology"/>
<evidence type="ECO:0000313" key="5">
    <source>
        <dbReference type="EMBL" id="KAJ5311652.1"/>
    </source>
</evidence>
<dbReference type="InterPro" id="IPR050327">
    <property type="entry name" value="Proton-linked_MCT"/>
</dbReference>
<feature type="region of interest" description="Disordered" evidence="3">
    <location>
        <begin position="1"/>
        <end position="34"/>
    </location>
</feature>
<feature type="transmembrane region" description="Helical" evidence="4">
    <location>
        <begin position="406"/>
        <end position="426"/>
    </location>
</feature>
<dbReference type="PANTHER" id="PTHR11360">
    <property type="entry name" value="MONOCARBOXYLATE TRANSPORTER"/>
    <property type="match status" value="1"/>
</dbReference>
<dbReference type="Pfam" id="PF07690">
    <property type="entry name" value="MFS_1"/>
    <property type="match status" value="1"/>
</dbReference>
<dbReference type="GO" id="GO:0016020">
    <property type="term" value="C:membrane"/>
    <property type="evidence" value="ECO:0007669"/>
    <property type="project" value="UniProtKB-SubCell"/>
</dbReference>
<evidence type="ECO:0000256" key="1">
    <source>
        <dbReference type="ARBA" id="ARBA00004141"/>
    </source>
</evidence>
<protein>
    <recommendedName>
        <fullName evidence="7">Major facilitator superfamily (MFS) profile domain-containing protein</fullName>
    </recommendedName>
</protein>
<evidence type="ECO:0000256" key="4">
    <source>
        <dbReference type="SAM" id="Phobius"/>
    </source>
</evidence>
<organism evidence="5 6">
    <name type="scientific">Penicillium atrosanguineum</name>
    <dbReference type="NCBI Taxonomy" id="1132637"/>
    <lineage>
        <taxon>Eukaryota</taxon>
        <taxon>Fungi</taxon>
        <taxon>Dikarya</taxon>
        <taxon>Ascomycota</taxon>
        <taxon>Pezizomycotina</taxon>
        <taxon>Eurotiomycetes</taxon>
        <taxon>Eurotiomycetidae</taxon>
        <taxon>Eurotiales</taxon>
        <taxon>Aspergillaceae</taxon>
        <taxon>Penicillium</taxon>
    </lineage>
</organism>
<evidence type="ECO:0000256" key="3">
    <source>
        <dbReference type="SAM" id="MobiDB-lite"/>
    </source>
</evidence>
<feature type="transmembrane region" description="Helical" evidence="4">
    <location>
        <begin position="120"/>
        <end position="139"/>
    </location>
</feature>
<feature type="transmembrane region" description="Helical" evidence="4">
    <location>
        <begin position="277"/>
        <end position="300"/>
    </location>
</feature>
<feature type="transmembrane region" description="Helical" evidence="4">
    <location>
        <begin position="145"/>
        <end position="170"/>
    </location>
</feature>
<keyword evidence="4" id="KW-0812">Transmembrane</keyword>
<evidence type="ECO:0000313" key="6">
    <source>
        <dbReference type="Proteomes" id="UP001147746"/>
    </source>
</evidence>
<reference evidence="5" key="2">
    <citation type="journal article" date="2023" name="IMA Fungus">
        <title>Comparative genomic study of the Penicillium genus elucidates a diverse pangenome and 15 lateral gene transfer events.</title>
        <authorList>
            <person name="Petersen C."/>
            <person name="Sorensen T."/>
            <person name="Nielsen M.R."/>
            <person name="Sondergaard T.E."/>
            <person name="Sorensen J.L."/>
            <person name="Fitzpatrick D.A."/>
            <person name="Frisvad J.C."/>
            <person name="Nielsen K.L."/>
        </authorList>
    </citation>
    <scope>NUCLEOTIDE SEQUENCE</scope>
    <source>
        <strain evidence="5">IBT 21472</strain>
    </source>
</reference>
<dbReference type="EMBL" id="JAPZBO010000007">
    <property type="protein sequence ID" value="KAJ5311652.1"/>
    <property type="molecule type" value="Genomic_DNA"/>
</dbReference>
<feature type="transmembrane region" description="Helical" evidence="4">
    <location>
        <begin position="341"/>
        <end position="366"/>
    </location>
</feature>
<accession>A0A9W9PXE9</accession>
<dbReference type="GO" id="GO:0022857">
    <property type="term" value="F:transmembrane transporter activity"/>
    <property type="evidence" value="ECO:0007669"/>
    <property type="project" value="InterPro"/>
</dbReference>
<keyword evidence="6" id="KW-1185">Reference proteome</keyword>
<keyword evidence="4" id="KW-0472">Membrane</keyword>
<gene>
    <name evidence="5" type="ORF">N7476_007512</name>
</gene>
<comment type="caution">
    <text evidence="5">The sequence shown here is derived from an EMBL/GenBank/DDBJ whole genome shotgun (WGS) entry which is preliminary data.</text>
</comment>
<feature type="transmembrane region" description="Helical" evidence="4">
    <location>
        <begin position="208"/>
        <end position="227"/>
    </location>
</feature>
<dbReference type="InterPro" id="IPR011701">
    <property type="entry name" value="MFS"/>
</dbReference>
<dbReference type="Gene3D" id="1.20.1250.20">
    <property type="entry name" value="MFS general substrate transporter like domains"/>
    <property type="match status" value="2"/>
</dbReference>
<feature type="transmembrane region" description="Helical" evidence="4">
    <location>
        <begin position="248"/>
        <end position="271"/>
    </location>
</feature>
<name>A0A9W9PXE9_9EURO</name>
<feature type="transmembrane region" description="Helical" evidence="4">
    <location>
        <begin position="177"/>
        <end position="196"/>
    </location>
</feature>